<dbReference type="GO" id="GO:0017004">
    <property type="term" value="P:cytochrome complex assembly"/>
    <property type="evidence" value="ECO:0007669"/>
    <property type="project" value="UniProtKB-KW"/>
</dbReference>
<dbReference type="GO" id="GO:0016020">
    <property type="term" value="C:membrane"/>
    <property type="evidence" value="ECO:0007669"/>
    <property type="project" value="UniProtKB-SubCell"/>
</dbReference>
<evidence type="ECO:0000259" key="7">
    <source>
        <dbReference type="Pfam" id="PF02683"/>
    </source>
</evidence>
<sequence length="633" mass="66295">MTAKTSGLRKIFLTVRPANITLALFCALLLVGAWLPSLSASASGGLPTASTAPSSAPFGTVSSGQNDFLPVDQAYQLDFLFSEDGASALFQIAPEYYLYRDKLKVLVIKDGEQSALPLNLEQGEVIWDDYFEKETEVYRWQLEIPLAMPLGANADQTSQIQVHYQGCADAGLCYPPQVRKFSLDFTSQTATPEDSAGSGPSARGNAIASGPLAAAGSAATSSSLLLALALAFGGGLLLNLMPCVFPVLSIKALAITHAGDRQRLHGWAYTAGVIATFVLIAAIMLGLRGAGEAVGWGFQLQSPVVVAALAYLFFAMGLSLSGVTEFGGRLMGLGASNTGNSGLGGSFSTGALATVVASPCTAPMMGSALGFAVTQPALVALSVFAALGAGMAAPFLMLTYIPALAEKLPRPGPWMETLKQLLAFPMYLTAVWLLWVLGRQTGSDGLALVLAGAVAIAFALWLWPRPADSAGKARWLRVAVAIGALTGATWVLPQLESGTQQLATPRASDYWQPYTPQALEAARNQGQPVLINMTAAWCITCLANEKVVLSSDAVRAAVGDFGIVALKGDWTNQDPQITELLTRYGRSSVPLYLLFPAGGGEPQILPQILSRDGLLTAMRGAASREAVVDSSAE</sequence>
<dbReference type="InterPro" id="IPR035671">
    <property type="entry name" value="DsbD_gamma"/>
</dbReference>
<organism evidence="9 10">
    <name type="scientific">Microbulbifer pacificus</name>
    <dbReference type="NCBI Taxonomy" id="407164"/>
    <lineage>
        <taxon>Bacteria</taxon>
        <taxon>Pseudomonadati</taxon>
        <taxon>Pseudomonadota</taxon>
        <taxon>Gammaproteobacteria</taxon>
        <taxon>Cellvibrionales</taxon>
        <taxon>Microbulbiferaceae</taxon>
        <taxon>Microbulbifer</taxon>
    </lineage>
</organism>
<keyword evidence="5 6" id="KW-0472">Membrane</keyword>
<dbReference type="CDD" id="cd02953">
    <property type="entry name" value="DsbDgamma"/>
    <property type="match status" value="1"/>
</dbReference>
<dbReference type="InterPro" id="IPR036249">
    <property type="entry name" value="Thioredoxin-like_sf"/>
</dbReference>
<evidence type="ECO:0000256" key="1">
    <source>
        <dbReference type="ARBA" id="ARBA00004141"/>
    </source>
</evidence>
<accession>A0AAU0N4A7</accession>
<dbReference type="Pfam" id="PF02683">
    <property type="entry name" value="DsbD_TM"/>
    <property type="match status" value="1"/>
</dbReference>
<dbReference type="InterPro" id="IPR036929">
    <property type="entry name" value="DsbDN_sf"/>
</dbReference>
<feature type="transmembrane region" description="Helical" evidence="6">
    <location>
        <begin position="224"/>
        <end position="245"/>
    </location>
</feature>
<feature type="transmembrane region" description="Helical" evidence="6">
    <location>
        <begin position="421"/>
        <end position="439"/>
    </location>
</feature>
<dbReference type="EMBL" id="CP137555">
    <property type="protein sequence ID" value="WOX06944.1"/>
    <property type="molecule type" value="Genomic_DNA"/>
</dbReference>
<evidence type="ECO:0000256" key="3">
    <source>
        <dbReference type="ARBA" id="ARBA00022748"/>
    </source>
</evidence>
<evidence type="ECO:0000256" key="2">
    <source>
        <dbReference type="ARBA" id="ARBA00022692"/>
    </source>
</evidence>
<comment type="subcellular location">
    <subcellularLocation>
        <location evidence="1">Membrane</location>
        <topology evidence="1">Multi-pass membrane protein</topology>
    </subcellularLocation>
</comment>
<keyword evidence="10" id="KW-1185">Reference proteome</keyword>
<dbReference type="SUPFAM" id="SSF52833">
    <property type="entry name" value="Thioredoxin-like"/>
    <property type="match status" value="1"/>
</dbReference>
<evidence type="ECO:0000313" key="10">
    <source>
        <dbReference type="Proteomes" id="UP001302477"/>
    </source>
</evidence>
<dbReference type="GO" id="GO:0045454">
    <property type="term" value="P:cell redox homeostasis"/>
    <property type="evidence" value="ECO:0007669"/>
    <property type="project" value="TreeGrafter"/>
</dbReference>
<dbReference type="KEGG" id="mpaf:R5R33_07380"/>
<proteinExistence type="predicted"/>
<dbReference type="SUPFAM" id="SSF74863">
    <property type="entry name" value="Thiol:disulfide interchange protein DsbD, N-terminal domain (DsbD-alpha)"/>
    <property type="match status" value="1"/>
</dbReference>
<dbReference type="InterPro" id="IPR003834">
    <property type="entry name" value="Cyt_c_assmbl_TM_dom"/>
</dbReference>
<evidence type="ECO:0000256" key="5">
    <source>
        <dbReference type="ARBA" id="ARBA00023136"/>
    </source>
</evidence>
<keyword evidence="3" id="KW-0201">Cytochrome c-type biogenesis</keyword>
<gene>
    <name evidence="9" type="ORF">R5R33_07380</name>
</gene>
<evidence type="ECO:0000259" key="8">
    <source>
        <dbReference type="Pfam" id="PF11412"/>
    </source>
</evidence>
<dbReference type="Gene3D" id="2.60.40.1250">
    <property type="entry name" value="Thiol:disulfide interchange protein DsbD, N-terminal domain"/>
    <property type="match status" value="1"/>
</dbReference>
<dbReference type="GO" id="GO:0015035">
    <property type="term" value="F:protein-disulfide reductase activity"/>
    <property type="evidence" value="ECO:0007669"/>
    <property type="project" value="TreeGrafter"/>
</dbReference>
<feature type="transmembrane region" description="Helical" evidence="6">
    <location>
        <begin position="445"/>
        <end position="463"/>
    </location>
</feature>
<dbReference type="PANTHER" id="PTHR32234">
    <property type="entry name" value="THIOL:DISULFIDE INTERCHANGE PROTEIN DSBD"/>
    <property type="match status" value="1"/>
</dbReference>
<keyword evidence="2 6" id="KW-0812">Transmembrane</keyword>
<feature type="transmembrane region" description="Helical" evidence="6">
    <location>
        <begin position="377"/>
        <end position="401"/>
    </location>
</feature>
<evidence type="ECO:0000313" key="9">
    <source>
        <dbReference type="EMBL" id="WOX06944.1"/>
    </source>
</evidence>
<evidence type="ECO:0000256" key="6">
    <source>
        <dbReference type="SAM" id="Phobius"/>
    </source>
</evidence>
<keyword evidence="4 6" id="KW-1133">Transmembrane helix</keyword>
<protein>
    <submittedName>
        <fullName evidence="9">Protein-disulfide reductase DsbD</fullName>
    </submittedName>
</protein>
<feature type="transmembrane region" description="Helical" evidence="6">
    <location>
        <begin position="305"/>
        <end position="323"/>
    </location>
</feature>
<dbReference type="PANTHER" id="PTHR32234:SF3">
    <property type="entry name" value="SUPPRESSION OF COPPER SENSITIVITY PROTEIN"/>
    <property type="match status" value="1"/>
</dbReference>
<feature type="domain" description="Cytochrome C biogenesis protein transmembrane" evidence="7">
    <location>
        <begin position="225"/>
        <end position="434"/>
    </location>
</feature>
<dbReference type="Proteomes" id="UP001302477">
    <property type="component" value="Chromosome"/>
</dbReference>
<name>A0AAU0N4A7_9GAMM</name>
<reference evidence="9 10" key="1">
    <citation type="submission" date="2023-10" db="EMBL/GenBank/DDBJ databases">
        <title>Description of Microbulbifer bruguierae sp. nov., isolated from the sediments of mangrove plant Bruguiera sexangula and comparative genomic analyses of the genus Microbulbifer.</title>
        <authorList>
            <person name="Long M."/>
        </authorList>
    </citation>
    <scope>NUCLEOTIDE SEQUENCE [LARGE SCALE GENOMIC DNA]</scope>
    <source>
        <strain evidence="9 10">SPO729</strain>
    </source>
</reference>
<feature type="transmembrane region" description="Helical" evidence="6">
    <location>
        <begin position="266"/>
        <end position="285"/>
    </location>
</feature>
<evidence type="ECO:0000256" key="4">
    <source>
        <dbReference type="ARBA" id="ARBA00022989"/>
    </source>
</evidence>
<dbReference type="InterPro" id="IPR028250">
    <property type="entry name" value="DsbDN"/>
</dbReference>
<dbReference type="Pfam" id="PF13899">
    <property type="entry name" value="Thioredoxin_7"/>
    <property type="match status" value="1"/>
</dbReference>
<feature type="domain" description="Thiol:disulfide interchange protein DsbD N-terminal" evidence="8">
    <location>
        <begin position="65"/>
        <end position="183"/>
    </location>
</feature>
<dbReference type="RefSeq" id="WP_318955379.1">
    <property type="nucleotide sequence ID" value="NZ_CP137555.1"/>
</dbReference>
<dbReference type="Gene3D" id="3.40.30.10">
    <property type="entry name" value="Glutaredoxin"/>
    <property type="match status" value="1"/>
</dbReference>
<dbReference type="Pfam" id="PF11412">
    <property type="entry name" value="DsbD_N"/>
    <property type="match status" value="1"/>
</dbReference>
<dbReference type="AlphaFoldDB" id="A0AAU0N4A7"/>